<protein>
    <recommendedName>
        <fullName evidence="1">Limiting CO2-inducible protein B/C beta carbonyic anhydrase domain-containing protein</fullName>
    </recommendedName>
</protein>
<proteinExistence type="predicted"/>
<dbReference type="Pfam" id="PF18599">
    <property type="entry name" value="LCIB_C_CA"/>
    <property type="match status" value="1"/>
</dbReference>
<dbReference type="PANTHER" id="PTHR38016">
    <property type="entry name" value="UNNAMED PRODUCT"/>
    <property type="match status" value="1"/>
</dbReference>
<dbReference type="AlphaFoldDB" id="A0A916UB24"/>
<dbReference type="RefSeq" id="WP_188626824.1">
    <property type="nucleotide sequence ID" value="NZ_BMIL01000006.1"/>
</dbReference>
<evidence type="ECO:0000313" key="3">
    <source>
        <dbReference type="Proteomes" id="UP000651668"/>
    </source>
</evidence>
<comment type="caution">
    <text evidence="2">The sequence shown here is derived from an EMBL/GenBank/DDBJ whole genome shotgun (WGS) entry which is preliminary data.</text>
</comment>
<accession>A0A916UB24</accession>
<evidence type="ECO:0000313" key="2">
    <source>
        <dbReference type="EMBL" id="GGC67154.1"/>
    </source>
</evidence>
<gene>
    <name evidence="2" type="ORF">GCM10011387_20710</name>
</gene>
<dbReference type="EMBL" id="BMIL01000006">
    <property type="protein sequence ID" value="GGC67154.1"/>
    <property type="molecule type" value="Genomic_DNA"/>
</dbReference>
<evidence type="ECO:0000259" key="1">
    <source>
        <dbReference type="Pfam" id="PF18599"/>
    </source>
</evidence>
<sequence length="249" mass="27628">MIEPLLKTHFPNAKTGAEITETYLNFISGEYGSEMDKILFATSLCCDDINVSTDFRRVLTRPFTLGGLGGLPYAGITGMVAFAHHVPDGGDAFIFYGPHIGITDDGVLGQMRRPGQQHLTNSCGALVLALERLNNGHKAVPEQYDLDAQELMLERSLAPLKTEGAGEIDIKNAVEFTYYNVRTRLLRLIKASRSEFCCKRIFLLGGIIINTSPEFHDYVDIRDFEVLDPKQIEDPELVSILASKAFKDL</sequence>
<reference evidence="2" key="1">
    <citation type="journal article" date="2014" name="Int. J. Syst. Evol. Microbiol.">
        <title>Complete genome sequence of Corynebacterium casei LMG S-19264T (=DSM 44701T), isolated from a smear-ripened cheese.</title>
        <authorList>
            <consortium name="US DOE Joint Genome Institute (JGI-PGF)"/>
            <person name="Walter F."/>
            <person name="Albersmeier A."/>
            <person name="Kalinowski J."/>
            <person name="Ruckert C."/>
        </authorList>
    </citation>
    <scope>NUCLEOTIDE SEQUENCE</scope>
    <source>
        <strain evidence="2">CGMCC 1.15343</strain>
    </source>
</reference>
<name>A0A916UB24_9SPHI</name>
<keyword evidence="3" id="KW-1185">Reference proteome</keyword>
<feature type="domain" description="Limiting CO2-inducible protein B/C beta carbonyic anhydrase" evidence="1">
    <location>
        <begin position="25"/>
        <end position="227"/>
    </location>
</feature>
<organism evidence="2 3">
    <name type="scientific">Pedobacter quisquiliarum</name>
    <dbReference type="NCBI Taxonomy" id="1834438"/>
    <lineage>
        <taxon>Bacteria</taxon>
        <taxon>Pseudomonadati</taxon>
        <taxon>Bacteroidota</taxon>
        <taxon>Sphingobacteriia</taxon>
        <taxon>Sphingobacteriales</taxon>
        <taxon>Sphingobacteriaceae</taxon>
        <taxon>Pedobacter</taxon>
    </lineage>
</organism>
<dbReference type="Proteomes" id="UP000651668">
    <property type="component" value="Unassembled WGS sequence"/>
</dbReference>
<reference evidence="2" key="2">
    <citation type="submission" date="2020-09" db="EMBL/GenBank/DDBJ databases">
        <authorList>
            <person name="Sun Q."/>
            <person name="Zhou Y."/>
        </authorList>
    </citation>
    <scope>NUCLEOTIDE SEQUENCE</scope>
    <source>
        <strain evidence="2">CGMCC 1.15343</strain>
    </source>
</reference>
<dbReference type="PANTHER" id="PTHR38016:SF1">
    <property type="entry name" value="LIMITING CO2-INDUCIBLE PROTEIN B_C BETA CARBONYIC ANHYDRASE DOMAIN-CONTAINING PROTEIN"/>
    <property type="match status" value="1"/>
</dbReference>
<dbReference type="InterPro" id="IPR040703">
    <property type="entry name" value="LCIB/C_CA"/>
</dbReference>